<evidence type="ECO:0000313" key="2">
    <source>
        <dbReference type="EMBL" id="CAK0786548.1"/>
    </source>
</evidence>
<dbReference type="InterPro" id="IPR002347">
    <property type="entry name" value="SDR_fam"/>
</dbReference>
<dbReference type="SUPFAM" id="SSF51735">
    <property type="entry name" value="NAD(P)-binding Rossmann-fold domains"/>
    <property type="match status" value="1"/>
</dbReference>
<dbReference type="InterPro" id="IPR020904">
    <property type="entry name" value="Sc_DH/Rdtase_CS"/>
</dbReference>
<proteinExistence type="inferred from homology"/>
<dbReference type="PROSITE" id="PS00061">
    <property type="entry name" value="ADH_SHORT"/>
    <property type="match status" value="1"/>
</dbReference>
<evidence type="ECO:0008006" key="4">
    <source>
        <dbReference type="Google" id="ProtNLM"/>
    </source>
</evidence>
<dbReference type="Proteomes" id="UP001314263">
    <property type="component" value="Unassembled WGS sequence"/>
</dbReference>
<keyword evidence="3" id="KW-1185">Reference proteome</keyword>
<dbReference type="EMBL" id="CAUYUE010000015">
    <property type="protein sequence ID" value="CAK0786548.1"/>
    <property type="molecule type" value="Genomic_DNA"/>
</dbReference>
<evidence type="ECO:0000313" key="3">
    <source>
        <dbReference type="Proteomes" id="UP001314263"/>
    </source>
</evidence>
<dbReference type="Gene3D" id="3.40.50.720">
    <property type="entry name" value="NAD(P)-binding Rossmann-like Domain"/>
    <property type="match status" value="1"/>
</dbReference>
<reference evidence="2 3" key="1">
    <citation type="submission" date="2023-10" db="EMBL/GenBank/DDBJ databases">
        <authorList>
            <person name="Maclean D."/>
            <person name="Macfadyen A."/>
        </authorList>
    </citation>
    <scope>NUCLEOTIDE SEQUENCE [LARGE SCALE GENOMIC DNA]</scope>
</reference>
<dbReference type="PRINTS" id="PR00080">
    <property type="entry name" value="SDRFAMILY"/>
</dbReference>
<accession>A0AAV1IGW1</accession>
<gene>
    <name evidence="2" type="ORF">CVIRNUC_009761</name>
</gene>
<dbReference type="InterPro" id="IPR036291">
    <property type="entry name" value="NAD(P)-bd_dom_sf"/>
</dbReference>
<protein>
    <recommendedName>
        <fullName evidence="4">Oxidoreductase</fullName>
    </recommendedName>
</protein>
<dbReference type="Pfam" id="PF00106">
    <property type="entry name" value="adh_short"/>
    <property type="match status" value="1"/>
</dbReference>
<evidence type="ECO:0000256" key="1">
    <source>
        <dbReference type="RuleBase" id="RU000363"/>
    </source>
</evidence>
<comment type="caution">
    <text evidence="2">The sequence shown here is derived from an EMBL/GenBank/DDBJ whole genome shotgun (WGS) entry which is preliminary data.</text>
</comment>
<dbReference type="PANTHER" id="PTHR43313">
    <property type="entry name" value="SHORT-CHAIN DEHYDROGENASE/REDUCTASE FAMILY 9C"/>
    <property type="match status" value="1"/>
</dbReference>
<comment type="similarity">
    <text evidence="1">Belongs to the short-chain dehydrogenases/reductases (SDR) family.</text>
</comment>
<sequence>MEPYQKQRSVVVTGASSGIGLGTVRTLTSAGFFVFGSVRKQSDADSLQKQFTVNFAPLLFDICDTAAIERGASQVRKALDGQTLFGLVNNAGLAVHGPLMYQSIEQFRRNIDVNVVGTLQVTQAFLPLLGADKSMQGRPGRIVMVSSVGGRFAAPFIGGYAASKHGLEGMSASLRRELILYGIDVIIVGPGAVVTPIWDKSEAQDVSMYDSTPYEGPLAAFGKLMVEDGRKGHSPEHIGRAIQKALIARQPYVRYAIVADRLAKWTLPLLLPVRLVDWLLASTLKMLPKNLPQSIH</sequence>
<organism evidence="2 3">
    <name type="scientific">Coccomyxa viridis</name>
    <dbReference type="NCBI Taxonomy" id="1274662"/>
    <lineage>
        <taxon>Eukaryota</taxon>
        <taxon>Viridiplantae</taxon>
        <taxon>Chlorophyta</taxon>
        <taxon>core chlorophytes</taxon>
        <taxon>Trebouxiophyceae</taxon>
        <taxon>Trebouxiophyceae incertae sedis</taxon>
        <taxon>Coccomyxaceae</taxon>
        <taxon>Coccomyxa</taxon>
    </lineage>
</organism>
<dbReference type="PRINTS" id="PR00081">
    <property type="entry name" value="GDHRDH"/>
</dbReference>
<dbReference type="AlphaFoldDB" id="A0AAV1IGW1"/>
<dbReference type="GO" id="GO:0008202">
    <property type="term" value="P:steroid metabolic process"/>
    <property type="evidence" value="ECO:0007669"/>
    <property type="project" value="TreeGrafter"/>
</dbReference>
<name>A0AAV1IGW1_9CHLO</name>
<dbReference type="PANTHER" id="PTHR43313:SF1">
    <property type="entry name" value="3BETA-HYDROXYSTEROID DEHYDROGENASE DHS-16"/>
    <property type="match status" value="1"/>
</dbReference>
<dbReference type="GO" id="GO:0016491">
    <property type="term" value="F:oxidoreductase activity"/>
    <property type="evidence" value="ECO:0007669"/>
    <property type="project" value="TreeGrafter"/>
</dbReference>